<evidence type="ECO:0000256" key="1">
    <source>
        <dbReference type="ARBA" id="ARBA00004123"/>
    </source>
</evidence>
<feature type="compositionally biased region" description="Polar residues" evidence="3">
    <location>
        <begin position="815"/>
        <end position="825"/>
    </location>
</feature>
<dbReference type="PANTHER" id="PTHR12663">
    <property type="entry name" value="ANDROGEN INDUCED INHIBITOR OF PROLIFERATION AS3 / PDS5-RELATED"/>
    <property type="match status" value="1"/>
</dbReference>
<organism evidence="4">
    <name type="scientific">Rhodosorus marinus</name>
    <dbReference type="NCBI Taxonomy" id="101924"/>
    <lineage>
        <taxon>Eukaryota</taxon>
        <taxon>Rhodophyta</taxon>
        <taxon>Stylonematophyceae</taxon>
        <taxon>Stylonematales</taxon>
        <taxon>Stylonemataceae</taxon>
        <taxon>Rhodosorus</taxon>
    </lineage>
</organism>
<dbReference type="GO" id="GO:0005634">
    <property type="term" value="C:nucleus"/>
    <property type="evidence" value="ECO:0007669"/>
    <property type="project" value="UniProtKB-SubCell"/>
</dbReference>
<feature type="region of interest" description="Disordered" evidence="3">
    <location>
        <begin position="452"/>
        <end position="589"/>
    </location>
</feature>
<feature type="compositionally biased region" description="Basic and acidic residues" evidence="3">
    <location>
        <begin position="570"/>
        <end position="581"/>
    </location>
</feature>
<dbReference type="GO" id="GO:0006281">
    <property type="term" value="P:DNA repair"/>
    <property type="evidence" value="ECO:0007669"/>
    <property type="project" value="TreeGrafter"/>
</dbReference>
<reference evidence="4" key="1">
    <citation type="submission" date="2021-01" db="EMBL/GenBank/DDBJ databases">
        <authorList>
            <person name="Corre E."/>
            <person name="Pelletier E."/>
            <person name="Niang G."/>
            <person name="Scheremetjew M."/>
            <person name="Finn R."/>
            <person name="Kale V."/>
            <person name="Holt S."/>
            <person name="Cochrane G."/>
            <person name="Meng A."/>
            <person name="Brown T."/>
            <person name="Cohen L."/>
        </authorList>
    </citation>
    <scope>NUCLEOTIDE SEQUENCE</scope>
    <source>
        <strain evidence="4">CCMP 769</strain>
    </source>
</reference>
<dbReference type="CDD" id="cd20404">
    <property type="entry name" value="Tudor_Agenet_AtEML-like"/>
    <property type="match status" value="1"/>
</dbReference>
<dbReference type="GO" id="GO:0007064">
    <property type="term" value="P:mitotic sister chromatid cohesion"/>
    <property type="evidence" value="ECO:0007669"/>
    <property type="project" value="InterPro"/>
</dbReference>
<feature type="region of interest" description="Disordered" evidence="3">
    <location>
        <begin position="85"/>
        <end position="223"/>
    </location>
</feature>
<feature type="compositionally biased region" description="Basic and acidic residues" evidence="3">
    <location>
        <begin position="804"/>
        <end position="814"/>
    </location>
</feature>
<dbReference type="Gene3D" id="2.30.30.140">
    <property type="match status" value="1"/>
</dbReference>
<feature type="region of interest" description="Disordered" evidence="3">
    <location>
        <begin position="804"/>
        <end position="825"/>
    </location>
</feature>
<dbReference type="PANTHER" id="PTHR12663:SF3">
    <property type="entry name" value="SISTER CHROMATID COHESION PROTEIN PDS5 HOMOLOG C"/>
    <property type="match status" value="1"/>
</dbReference>
<dbReference type="AlphaFoldDB" id="A0A7S2ZLZ8"/>
<name>A0A7S2ZLZ8_9RHOD</name>
<comment type="subcellular location">
    <subcellularLocation>
        <location evidence="1">Nucleus</location>
    </subcellularLocation>
</comment>
<evidence type="ECO:0000313" key="4">
    <source>
        <dbReference type="EMBL" id="CAE0043245.1"/>
    </source>
</evidence>
<feature type="compositionally biased region" description="Pro residues" evidence="3">
    <location>
        <begin position="457"/>
        <end position="466"/>
    </location>
</feature>
<dbReference type="InterPro" id="IPR039776">
    <property type="entry name" value="Pds5"/>
</dbReference>
<protein>
    <submittedName>
        <fullName evidence="4">Uncharacterized protein</fullName>
    </submittedName>
</protein>
<proteinExistence type="predicted"/>
<dbReference type="SUPFAM" id="SSF63748">
    <property type="entry name" value="Tudor/PWWP/MBT"/>
    <property type="match status" value="1"/>
</dbReference>
<feature type="compositionally biased region" description="Low complexity" evidence="3">
    <location>
        <begin position="517"/>
        <end position="528"/>
    </location>
</feature>
<feature type="compositionally biased region" description="Polar residues" evidence="3">
    <location>
        <begin position="98"/>
        <end position="131"/>
    </location>
</feature>
<accession>A0A7S2ZLZ8</accession>
<gene>
    <name evidence="4" type="ORF">RMAR00112_LOCUS11216</name>
</gene>
<feature type="region of interest" description="Disordered" evidence="3">
    <location>
        <begin position="399"/>
        <end position="418"/>
    </location>
</feature>
<dbReference type="EMBL" id="HBHW01014452">
    <property type="protein sequence ID" value="CAE0043245.1"/>
    <property type="molecule type" value="Transcribed_RNA"/>
</dbReference>
<dbReference type="GO" id="GO:0000785">
    <property type="term" value="C:chromatin"/>
    <property type="evidence" value="ECO:0007669"/>
    <property type="project" value="TreeGrafter"/>
</dbReference>
<evidence type="ECO:0000256" key="3">
    <source>
        <dbReference type="SAM" id="MobiDB-lite"/>
    </source>
</evidence>
<feature type="compositionally biased region" description="Basic and acidic residues" evidence="3">
    <location>
        <begin position="533"/>
        <end position="546"/>
    </location>
</feature>
<evidence type="ECO:0000256" key="2">
    <source>
        <dbReference type="ARBA" id="ARBA00023242"/>
    </source>
</evidence>
<feature type="region of interest" description="Disordered" evidence="3">
    <location>
        <begin position="254"/>
        <end position="273"/>
    </location>
</feature>
<sequence length="825" mass="91097">MAKGVKYGVELEGRSIQVFWPLDNKYYGCVINKYDAKSRKHKVKYEDGDEEVLDLLRERWRFTSSEEKSLWDKAKSLRALSMQSANTSRVADIPENKPSAQNPENVRSTPPRATSAENARSTPPEQENQLSGPEPTQPTGDLSKSGKPRPDNKDSTNPWESEPKTNDAPPAIQLETNKRGGEKENLAEKGVMATPEPSAVVQQKNLTPNDAALGSGKSPATPRGEQAINVEASNLTQELQNSVHKSIQKSIQNLPSPTTNVEEPPRSNAVPDAPAVAPNRIEPQSKVLPVAPAPADPLSDVVDDPRVSVTQRVSEKVKQVRESLGNRSERNTSMKERGAPLYENETQKWISDTLDEVRLLREHMFVMQQESTLQRAEILQLRSDIGMLLGQRRLDQTVRAGPDEPMSTHNSAEVPLNPSTVRKEQASALPNVPKSVAPSPEIASAKGLAAHAFRNPPIGPGMPTGPSPKQNQRPDSQETRGPQRMQNAVQVKSKRKAPSTDVDEERHLPKRGGMHNSKPSSSPVTTKSSGRKPGMDKGDKSTRPPSERVQGSANGVNGNKKGFVPIRPTPRSEDPMNRNKDPSNIPSTPIVSANLPGALDVLSHVPESKTDYFDIAKCLVAISSSIWVVENASEPQDEDLTSWARDVGKTCFSSVVAVLEDFRRFPSAVSVFRGKVREEVREFDWLVFPNRDPQFNNARRNYRVWKPPLTDEEWCQEMVLLKGIQLRFFRGNVRLKNAESQASINLYESDPSGSILAYAVDLAELSASAELMESDIKILKDLEMRMKGIVSKGAFHEFHQETTLDGGKGLERSQPKTISTDQTAK</sequence>
<feature type="compositionally biased region" description="Basic and acidic residues" evidence="3">
    <location>
        <begin position="176"/>
        <end position="187"/>
    </location>
</feature>
<keyword evidence="2" id="KW-0539">Nucleus</keyword>